<dbReference type="PANTHER" id="PTHR15441">
    <property type="entry name" value="RIBONUCLEASE P PROTEIN SUBUNIT P14"/>
    <property type="match status" value="1"/>
</dbReference>
<reference evidence="4 5" key="1">
    <citation type="submission" date="2019-05" db="EMBL/GenBank/DDBJ databases">
        <title>Sporisorium graminicola CBS 10092 draft sequencing and annotation.</title>
        <authorList>
            <person name="Solano-Gonzalez S."/>
            <person name="Caddick M.X."/>
            <person name="Darby A."/>
        </authorList>
    </citation>
    <scope>NUCLEOTIDE SEQUENCE [LARGE SCALE GENOMIC DNA]</scope>
    <source>
        <strain evidence="4 5">CBS 10092</strain>
    </source>
</reference>
<dbReference type="Proteomes" id="UP000306050">
    <property type="component" value="Chromosome SGRAM_6"/>
</dbReference>
<dbReference type="RefSeq" id="XP_029737625.1">
    <property type="nucleotide sequence ID" value="XM_029885773.1"/>
</dbReference>
<dbReference type="InterPro" id="IPR002759">
    <property type="entry name" value="Pop5/Rpp14/Rnp2-like"/>
</dbReference>
<comment type="caution">
    <text evidence="4">The sequence shown here is derived from an EMBL/GenBank/DDBJ whole genome shotgun (WGS) entry which is preliminary data.</text>
</comment>
<dbReference type="OrthoDB" id="24745at2759"/>
<protein>
    <submittedName>
        <fullName evidence="4">Uncharacterized protein</fullName>
    </submittedName>
</protein>
<dbReference type="InterPro" id="IPR038085">
    <property type="entry name" value="Rnp2-like_sf"/>
</dbReference>
<organism evidence="4 5">
    <name type="scientific">Sporisorium graminicola</name>
    <dbReference type="NCBI Taxonomy" id="280036"/>
    <lineage>
        <taxon>Eukaryota</taxon>
        <taxon>Fungi</taxon>
        <taxon>Dikarya</taxon>
        <taxon>Basidiomycota</taxon>
        <taxon>Ustilaginomycotina</taxon>
        <taxon>Ustilaginomycetes</taxon>
        <taxon>Ustilaginales</taxon>
        <taxon>Ustilaginaceae</taxon>
        <taxon>Sporisorium</taxon>
    </lineage>
</organism>
<dbReference type="Pfam" id="PF01900">
    <property type="entry name" value="RNase_P_Rpp14"/>
    <property type="match status" value="1"/>
</dbReference>
<keyword evidence="5" id="KW-1185">Reference proteome</keyword>
<dbReference type="GO" id="GO:0005730">
    <property type="term" value="C:nucleolus"/>
    <property type="evidence" value="ECO:0007669"/>
    <property type="project" value="TreeGrafter"/>
</dbReference>
<keyword evidence="2" id="KW-0819">tRNA processing</keyword>
<evidence type="ECO:0000256" key="1">
    <source>
        <dbReference type="ARBA" id="ARBA00010800"/>
    </source>
</evidence>
<comment type="similarity">
    <text evidence="1">Belongs to the eukaryotic/archaeal RNase P protein component 2 family.</text>
</comment>
<dbReference type="GO" id="GO:0000172">
    <property type="term" value="C:ribonuclease MRP complex"/>
    <property type="evidence" value="ECO:0007669"/>
    <property type="project" value="TreeGrafter"/>
</dbReference>
<dbReference type="EMBL" id="SRRM01000019">
    <property type="protein sequence ID" value="TKY85640.1"/>
    <property type="molecule type" value="Genomic_DNA"/>
</dbReference>
<accession>A0A4U7KMW6</accession>
<dbReference type="GO" id="GO:0030681">
    <property type="term" value="C:multimeric ribonuclease P complex"/>
    <property type="evidence" value="ECO:0007669"/>
    <property type="project" value="TreeGrafter"/>
</dbReference>
<feature type="region of interest" description="Disordered" evidence="3">
    <location>
        <begin position="24"/>
        <end position="53"/>
    </location>
</feature>
<dbReference type="KEGG" id="sgra:EX895_005179"/>
<gene>
    <name evidence="4" type="ORF">EX895_005179</name>
</gene>
<dbReference type="Gene3D" id="3.30.70.3250">
    <property type="entry name" value="Ribonuclease P, Pop5 subunit"/>
    <property type="match status" value="1"/>
</dbReference>
<dbReference type="GeneID" id="40728074"/>
<dbReference type="GO" id="GO:0001682">
    <property type="term" value="P:tRNA 5'-leader removal"/>
    <property type="evidence" value="ECO:0007669"/>
    <property type="project" value="InterPro"/>
</dbReference>
<proteinExistence type="inferred from homology"/>
<evidence type="ECO:0000256" key="2">
    <source>
        <dbReference type="ARBA" id="ARBA00022694"/>
    </source>
</evidence>
<evidence type="ECO:0000256" key="3">
    <source>
        <dbReference type="SAM" id="MobiDB-lite"/>
    </source>
</evidence>
<evidence type="ECO:0000313" key="4">
    <source>
        <dbReference type="EMBL" id="TKY85640.1"/>
    </source>
</evidence>
<dbReference type="SUPFAM" id="SSF160350">
    <property type="entry name" value="Rnp2-like"/>
    <property type="match status" value="1"/>
</dbReference>
<dbReference type="GO" id="GO:0033204">
    <property type="term" value="F:ribonuclease P RNA binding"/>
    <property type="evidence" value="ECO:0007669"/>
    <property type="project" value="TreeGrafter"/>
</dbReference>
<dbReference type="AlphaFoldDB" id="A0A4U7KMW6"/>
<evidence type="ECO:0000313" key="5">
    <source>
        <dbReference type="Proteomes" id="UP000306050"/>
    </source>
</evidence>
<dbReference type="PANTHER" id="PTHR15441:SF2">
    <property type="entry name" value="RIBONUCLEASE P_MRP PROTEIN SUBUNIT POP5"/>
    <property type="match status" value="1"/>
</dbReference>
<name>A0A4U7KMW6_9BASI</name>
<sequence>MVRFKTRWLLLAIDDKPLATSSPFPLPFLPEDDDDNDSSAHPNSSTSVLSAAQRTSPSTGAVVTLTPQHITRLLRASLVYNFGDVAAGAYGGVLTCKYYSMHTGTAIVRCSRDAARLVWASATMISSPIEVSADDGSVSASARAPSLRIRVIHCGGTIKKVQNKAIELDRKLIMRLRAKQKRLAAVGSKVHPPIGDVKSATPALEDSATIVPVVPIAPVDDDEDLGEALDPQFSATEAPVASIAAPATTQPNQLTTFKSNESNVDPETQALLIQSRRQISSISM</sequence>